<evidence type="ECO:0000313" key="1">
    <source>
        <dbReference type="EMBL" id="EMS61448.1"/>
    </source>
</evidence>
<organism evidence="1">
    <name type="scientific">Triticum urartu</name>
    <name type="common">Red wild einkorn</name>
    <name type="synonym">Crithodium urartu</name>
    <dbReference type="NCBI Taxonomy" id="4572"/>
    <lineage>
        <taxon>Eukaryota</taxon>
        <taxon>Viridiplantae</taxon>
        <taxon>Streptophyta</taxon>
        <taxon>Embryophyta</taxon>
        <taxon>Tracheophyta</taxon>
        <taxon>Spermatophyta</taxon>
        <taxon>Magnoliopsida</taxon>
        <taxon>Liliopsida</taxon>
        <taxon>Poales</taxon>
        <taxon>Poaceae</taxon>
        <taxon>BOP clade</taxon>
        <taxon>Pooideae</taxon>
        <taxon>Triticodae</taxon>
        <taxon>Triticeae</taxon>
        <taxon>Triticinae</taxon>
        <taxon>Triticum</taxon>
    </lineage>
</organism>
<name>M7ZE19_TRIUA</name>
<dbReference type="OMA" id="DIMVQRY"/>
<dbReference type="AlphaFoldDB" id="M7ZE19"/>
<sequence length="137" mass="15269">MSGLDTILVRRDGIVGPESINELDIMVQRYCRNQRVPGLVEASYSTSPATASHSRSCAAHPPCSQCPTDDRHVTVGYLRTATGHVKRRARLISSKLYTRAVSLLLLLPRAGTFSRADRDTFVPWKNRGIVPDRFVFD</sequence>
<reference evidence="1" key="1">
    <citation type="journal article" date="2013" name="Nature">
        <title>Draft genome of the wheat A-genome progenitor Triticum urartu.</title>
        <authorList>
            <person name="Ling H.Q."/>
            <person name="Zhao S."/>
            <person name="Liu D."/>
            <person name="Wang J."/>
            <person name="Sun H."/>
            <person name="Zhang C."/>
            <person name="Fan H."/>
            <person name="Li D."/>
            <person name="Dong L."/>
            <person name="Tao Y."/>
            <person name="Gao C."/>
            <person name="Wu H."/>
            <person name="Li Y."/>
            <person name="Cui Y."/>
            <person name="Guo X."/>
            <person name="Zheng S."/>
            <person name="Wang B."/>
            <person name="Yu K."/>
            <person name="Liang Q."/>
            <person name="Yang W."/>
            <person name="Lou X."/>
            <person name="Chen J."/>
            <person name="Feng M."/>
            <person name="Jian J."/>
            <person name="Zhang X."/>
            <person name="Luo G."/>
            <person name="Jiang Y."/>
            <person name="Liu J."/>
            <person name="Wang Z."/>
            <person name="Sha Y."/>
            <person name="Zhang B."/>
            <person name="Wu H."/>
            <person name="Tang D."/>
            <person name="Shen Q."/>
            <person name="Xue P."/>
            <person name="Zou S."/>
            <person name="Wang X."/>
            <person name="Liu X."/>
            <person name="Wang F."/>
            <person name="Yang Y."/>
            <person name="An X."/>
            <person name="Dong Z."/>
            <person name="Zhang K."/>
            <person name="Zhang X."/>
            <person name="Luo M.C."/>
            <person name="Dvorak J."/>
            <person name="Tong Y."/>
            <person name="Wang J."/>
            <person name="Yang H."/>
            <person name="Li Z."/>
            <person name="Wang D."/>
            <person name="Zhang A."/>
            <person name="Wang J."/>
        </authorList>
    </citation>
    <scope>NUCLEOTIDE SEQUENCE</scope>
</reference>
<proteinExistence type="predicted"/>
<gene>
    <name evidence="1" type="ORF">TRIUR3_21296</name>
</gene>
<protein>
    <submittedName>
        <fullName evidence="1">Uncharacterized protein</fullName>
    </submittedName>
</protein>
<dbReference type="EMBL" id="KD095827">
    <property type="protein sequence ID" value="EMS61448.1"/>
    <property type="molecule type" value="Genomic_DNA"/>
</dbReference>
<accession>M7ZE19</accession>